<dbReference type="EMBL" id="JAPQKI010000010">
    <property type="protein sequence ID" value="KAJ5085513.1"/>
    <property type="molecule type" value="Genomic_DNA"/>
</dbReference>
<keyword evidence="2" id="KW-1185">Reference proteome</keyword>
<reference evidence="1" key="1">
    <citation type="submission" date="2022-11" db="EMBL/GenBank/DDBJ databases">
        <authorList>
            <person name="Petersen C."/>
        </authorList>
    </citation>
    <scope>NUCLEOTIDE SEQUENCE</scope>
    <source>
        <strain evidence="1">IBT 30761</strain>
    </source>
</reference>
<sequence length="180" mass="20122">MDLCSLQVTSFITRKIYYDIDLEDTTLSPSETHSNMAVTSCTVNWGGAVFAPRIAWSHSGLVLVEYSDCREKLEADVIFRIPRQLLAATSFIHSTGAFMGVISRPEFEPVVRIDGSPLPEGLPAQLIKAADWTNWIEEDEEDICLIDFEKSLSRFICEFLRQFSRKALIIASICGALGAR</sequence>
<dbReference type="RefSeq" id="XP_056470191.1">
    <property type="nucleotide sequence ID" value="XM_056622775.1"/>
</dbReference>
<reference evidence="1" key="2">
    <citation type="journal article" date="2023" name="IMA Fungus">
        <title>Comparative genomic study of the Penicillium genus elucidates a diverse pangenome and 15 lateral gene transfer events.</title>
        <authorList>
            <person name="Petersen C."/>
            <person name="Sorensen T."/>
            <person name="Nielsen M.R."/>
            <person name="Sondergaard T.E."/>
            <person name="Sorensen J.L."/>
            <person name="Fitzpatrick D.A."/>
            <person name="Frisvad J.C."/>
            <person name="Nielsen K.L."/>
        </authorList>
    </citation>
    <scope>NUCLEOTIDE SEQUENCE</scope>
    <source>
        <strain evidence="1">IBT 30761</strain>
    </source>
</reference>
<dbReference type="Proteomes" id="UP001149074">
    <property type="component" value="Unassembled WGS sequence"/>
</dbReference>
<dbReference type="AlphaFoldDB" id="A0A9W9JXT1"/>
<proteinExistence type="predicted"/>
<name>A0A9W9JXT1_9EURO</name>
<evidence type="ECO:0000313" key="1">
    <source>
        <dbReference type="EMBL" id="KAJ5085513.1"/>
    </source>
</evidence>
<dbReference type="GeneID" id="81361754"/>
<dbReference type="OrthoDB" id="5979581at2759"/>
<organism evidence="1 2">
    <name type="scientific">Penicillium argentinense</name>
    <dbReference type="NCBI Taxonomy" id="1131581"/>
    <lineage>
        <taxon>Eukaryota</taxon>
        <taxon>Fungi</taxon>
        <taxon>Dikarya</taxon>
        <taxon>Ascomycota</taxon>
        <taxon>Pezizomycotina</taxon>
        <taxon>Eurotiomycetes</taxon>
        <taxon>Eurotiomycetidae</taxon>
        <taxon>Eurotiales</taxon>
        <taxon>Aspergillaceae</taxon>
        <taxon>Penicillium</taxon>
    </lineage>
</organism>
<gene>
    <name evidence="1" type="ORF">N7532_010284</name>
</gene>
<accession>A0A9W9JXT1</accession>
<comment type="caution">
    <text evidence="1">The sequence shown here is derived from an EMBL/GenBank/DDBJ whole genome shotgun (WGS) entry which is preliminary data.</text>
</comment>
<protein>
    <submittedName>
        <fullName evidence="1">Uncharacterized protein</fullName>
    </submittedName>
</protein>
<evidence type="ECO:0000313" key="2">
    <source>
        <dbReference type="Proteomes" id="UP001149074"/>
    </source>
</evidence>